<dbReference type="Pfam" id="PF03924">
    <property type="entry name" value="CHASE"/>
    <property type="match status" value="1"/>
</dbReference>
<evidence type="ECO:0000256" key="1">
    <source>
        <dbReference type="ARBA" id="ARBA00004370"/>
    </source>
</evidence>
<proteinExistence type="predicted"/>
<keyword evidence="3 5" id="KW-1133">Transmembrane helix</keyword>
<evidence type="ECO:0000259" key="7">
    <source>
        <dbReference type="PROSITE" id="PS50887"/>
    </source>
</evidence>
<dbReference type="PROSITE" id="PS50839">
    <property type="entry name" value="CHASE"/>
    <property type="match status" value="1"/>
</dbReference>
<protein>
    <submittedName>
        <fullName evidence="8">Diguanylate cyclase (GGDEF)-like protein</fullName>
    </submittedName>
</protein>
<dbReference type="InterPro" id="IPR052163">
    <property type="entry name" value="DGC-Regulatory_Protein"/>
</dbReference>
<feature type="domain" description="GGDEF" evidence="7">
    <location>
        <begin position="324"/>
        <end position="448"/>
    </location>
</feature>
<dbReference type="PROSITE" id="PS50887">
    <property type="entry name" value="GGDEF"/>
    <property type="match status" value="1"/>
</dbReference>
<dbReference type="PANTHER" id="PTHR46663">
    <property type="entry name" value="DIGUANYLATE CYCLASE DGCT-RELATED"/>
    <property type="match status" value="1"/>
</dbReference>
<evidence type="ECO:0000256" key="2">
    <source>
        <dbReference type="ARBA" id="ARBA00022692"/>
    </source>
</evidence>
<dbReference type="InterPro" id="IPR029787">
    <property type="entry name" value="Nucleotide_cyclase"/>
</dbReference>
<gene>
    <name evidence="8" type="ORF">DET45_103188</name>
</gene>
<dbReference type="InterPro" id="IPR042240">
    <property type="entry name" value="CHASE_sf"/>
</dbReference>
<dbReference type="Gene3D" id="3.30.70.270">
    <property type="match status" value="1"/>
</dbReference>
<dbReference type="Gene3D" id="3.30.450.350">
    <property type="entry name" value="CHASE domain"/>
    <property type="match status" value="1"/>
</dbReference>
<keyword evidence="4 5" id="KW-0472">Membrane</keyword>
<dbReference type="SMART" id="SM00267">
    <property type="entry name" value="GGDEF"/>
    <property type="match status" value="1"/>
</dbReference>
<evidence type="ECO:0000313" key="8">
    <source>
        <dbReference type="EMBL" id="PWW14496.1"/>
    </source>
</evidence>
<dbReference type="InterPro" id="IPR006189">
    <property type="entry name" value="CHASE_dom"/>
</dbReference>
<dbReference type="Pfam" id="PF00990">
    <property type="entry name" value="GGDEF"/>
    <property type="match status" value="1"/>
</dbReference>
<dbReference type="AlphaFoldDB" id="A0A317QBM3"/>
<dbReference type="GO" id="GO:0003824">
    <property type="term" value="F:catalytic activity"/>
    <property type="evidence" value="ECO:0007669"/>
    <property type="project" value="UniProtKB-ARBA"/>
</dbReference>
<dbReference type="CDD" id="cd01949">
    <property type="entry name" value="GGDEF"/>
    <property type="match status" value="1"/>
</dbReference>
<dbReference type="SUPFAM" id="SSF55073">
    <property type="entry name" value="Nucleotide cyclase"/>
    <property type="match status" value="1"/>
</dbReference>
<comment type="subcellular location">
    <subcellularLocation>
        <location evidence="1">Membrane</location>
    </subcellularLocation>
</comment>
<evidence type="ECO:0000256" key="5">
    <source>
        <dbReference type="SAM" id="Phobius"/>
    </source>
</evidence>
<dbReference type="GO" id="GO:0007165">
    <property type="term" value="P:signal transduction"/>
    <property type="evidence" value="ECO:0007669"/>
    <property type="project" value="UniProtKB-ARBA"/>
</dbReference>
<name>A0A317QBM3_9GAMM</name>
<dbReference type="PANTHER" id="PTHR46663:SF2">
    <property type="entry name" value="GGDEF DOMAIN-CONTAINING PROTEIN"/>
    <property type="match status" value="1"/>
</dbReference>
<feature type="transmembrane region" description="Helical" evidence="5">
    <location>
        <begin position="267"/>
        <end position="287"/>
    </location>
</feature>
<keyword evidence="9" id="KW-1185">Reference proteome</keyword>
<dbReference type="Proteomes" id="UP000246964">
    <property type="component" value="Unassembled WGS sequence"/>
</dbReference>
<keyword evidence="2 5" id="KW-0812">Transmembrane</keyword>
<comment type="caution">
    <text evidence="8">The sequence shown here is derived from an EMBL/GenBank/DDBJ whole genome shotgun (WGS) entry which is preliminary data.</text>
</comment>
<dbReference type="InterPro" id="IPR043128">
    <property type="entry name" value="Rev_trsase/Diguanyl_cyclase"/>
</dbReference>
<accession>A0A317QBM3</accession>
<evidence type="ECO:0000313" key="9">
    <source>
        <dbReference type="Proteomes" id="UP000246964"/>
    </source>
</evidence>
<reference evidence="8 9" key="1">
    <citation type="submission" date="2018-05" db="EMBL/GenBank/DDBJ databases">
        <title>Freshwater and sediment microbial communities from various areas in North America, analyzing microbe dynamics in response to fracking.</title>
        <authorList>
            <person name="Lamendella R."/>
        </authorList>
    </citation>
    <scope>NUCLEOTIDE SEQUENCE [LARGE SCALE GENOMIC DNA]</scope>
    <source>
        <strain evidence="8 9">125B1</strain>
    </source>
</reference>
<dbReference type="GO" id="GO:0016020">
    <property type="term" value="C:membrane"/>
    <property type="evidence" value="ECO:0007669"/>
    <property type="project" value="UniProtKB-SubCell"/>
</dbReference>
<dbReference type="EMBL" id="QGTT01000003">
    <property type="protein sequence ID" value="PWW14496.1"/>
    <property type="molecule type" value="Genomic_DNA"/>
</dbReference>
<dbReference type="NCBIfam" id="TIGR00254">
    <property type="entry name" value="GGDEF"/>
    <property type="match status" value="1"/>
</dbReference>
<evidence type="ECO:0000256" key="3">
    <source>
        <dbReference type="ARBA" id="ARBA00022989"/>
    </source>
</evidence>
<evidence type="ECO:0000259" key="6">
    <source>
        <dbReference type="PROSITE" id="PS50839"/>
    </source>
</evidence>
<evidence type="ECO:0000256" key="4">
    <source>
        <dbReference type="ARBA" id="ARBA00023136"/>
    </source>
</evidence>
<organism evidence="8 9">
    <name type="scientific">Pseudidiomarina maritima</name>
    <dbReference type="NCBI Taxonomy" id="519453"/>
    <lineage>
        <taxon>Bacteria</taxon>
        <taxon>Pseudomonadati</taxon>
        <taxon>Pseudomonadota</taxon>
        <taxon>Gammaproteobacteria</taxon>
        <taxon>Alteromonadales</taxon>
        <taxon>Idiomarinaceae</taxon>
        <taxon>Pseudidiomarina</taxon>
    </lineage>
</organism>
<sequence length="448" mass="50526">MLSTRFQRGTFMVAVSCSLLLAFFAIEHFHSLHYQQLRQQQLSQAQIQLVKFRANLEAELNAALYASWGLVNYLTLNPRTSPQQWQPLAQGIIENHQNIRNLAIAPDNIVNFVYPLAGNEAVLGVDYSKLPEQLAMIDAARQQRQMLIAGPVDLVQGGRGVIARIPVFYRAEDGTGEQYWGSVAVVLDLDQLLQRQQLTELTAQYKIAMRGTDGKGASGDIFMGSEAIYAQADFYDAVQFLNGSWSIAIQLDSQQLGSVWQQQRVRLIGYPYVTALFLMLIALFRWYRRTYQEAMLDPLTGVANRRALDERMQVLMQVYERHQIKFAVIVVDLNGFKYVNDSFGHHAGDLVLQHTAQRLLVNTRATDTVARLGGDEFVLVLMGIDNERVVSRQVDKLRAALNQPVVVKEQQIAVSASLGCALFPMHGQTVEALLQHADIQMYKNKRKE</sequence>
<dbReference type="InterPro" id="IPR000160">
    <property type="entry name" value="GGDEF_dom"/>
</dbReference>
<dbReference type="SMART" id="SM01079">
    <property type="entry name" value="CHASE"/>
    <property type="match status" value="1"/>
</dbReference>
<feature type="domain" description="CHASE" evidence="6">
    <location>
        <begin position="109"/>
        <end position="248"/>
    </location>
</feature>